<organism evidence="1 2">
    <name type="scientific">Microlunatus kandeliicorticis</name>
    <dbReference type="NCBI Taxonomy" id="1759536"/>
    <lineage>
        <taxon>Bacteria</taxon>
        <taxon>Bacillati</taxon>
        <taxon>Actinomycetota</taxon>
        <taxon>Actinomycetes</taxon>
        <taxon>Propionibacteriales</taxon>
        <taxon>Propionibacteriaceae</taxon>
        <taxon>Microlunatus</taxon>
    </lineage>
</organism>
<sequence>MSSTGGSARRPTRMTHHHDGELVVFLIGMRIRKPWRPDLWLPVFGDMPKMLAELARDPDSGLLGSRMVFDPRGPWLVQYWSSVDKLYAYASQPDAQHRPAWSRYNRRARRHPDAVGVWHETFVVDRAESVYVGMEPDGLARATEMVPVTARLDRARDRIA</sequence>
<name>A0A7W3IT92_9ACTN</name>
<dbReference type="EMBL" id="JACGWT010000003">
    <property type="protein sequence ID" value="MBA8794842.1"/>
    <property type="molecule type" value="Genomic_DNA"/>
</dbReference>
<gene>
    <name evidence="1" type="ORF">FHX74_002461</name>
</gene>
<proteinExistence type="predicted"/>
<dbReference type="Proteomes" id="UP000523079">
    <property type="component" value="Unassembled WGS sequence"/>
</dbReference>
<protein>
    <recommendedName>
        <fullName evidence="3">DUF4188 domain-containing protein</fullName>
    </recommendedName>
</protein>
<keyword evidence="2" id="KW-1185">Reference proteome</keyword>
<dbReference type="InterPro" id="IPR025444">
    <property type="entry name" value="Monooxy_af470"/>
</dbReference>
<comment type="caution">
    <text evidence="1">The sequence shown here is derived from an EMBL/GenBank/DDBJ whole genome shotgun (WGS) entry which is preliminary data.</text>
</comment>
<evidence type="ECO:0008006" key="3">
    <source>
        <dbReference type="Google" id="ProtNLM"/>
    </source>
</evidence>
<accession>A0A7W3IT92</accession>
<evidence type="ECO:0000313" key="2">
    <source>
        <dbReference type="Proteomes" id="UP000523079"/>
    </source>
</evidence>
<reference evidence="1 2" key="1">
    <citation type="submission" date="2020-07" db="EMBL/GenBank/DDBJ databases">
        <title>Sequencing the genomes of 1000 actinobacteria strains.</title>
        <authorList>
            <person name="Klenk H.-P."/>
        </authorList>
    </citation>
    <scope>NUCLEOTIDE SEQUENCE [LARGE SCALE GENOMIC DNA]</scope>
    <source>
        <strain evidence="1 2">DSM 100723</strain>
    </source>
</reference>
<dbReference type="Pfam" id="PF13826">
    <property type="entry name" value="Monooxy_af470-like"/>
    <property type="match status" value="1"/>
</dbReference>
<dbReference type="AlphaFoldDB" id="A0A7W3IT92"/>
<evidence type="ECO:0000313" key="1">
    <source>
        <dbReference type="EMBL" id="MBA8794842.1"/>
    </source>
</evidence>